<dbReference type="AlphaFoldDB" id="A0A9D0YXI9"/>
<feature type="transmembrane region" description="Helical" evidence="2">
    <location>
        <begin position="104"/>
        <end position="123"/>
    </location>
</feature>
<evidence type="ECO:0000256" key="1">
    <source>
        <dbReference type="ARBA" id="ARBA00007362"/>
    </source>
</evidence>
<keyword evidence="2" id="KW-0472">Membrane</keyword>
<feature type="transmembrane region" description="Helical" evidence="2">
    <location>
        <begin position="244"/>
        <end position="264"/>
    </location>
</feature>
<dbReference type="InterPro" id="IPR000620">
    <property type="entry name" value="EamA_dom"/>
</dbReference>
<evidence type="ECO:0000259" key="3">
    <source>
        <dbReference type="Pfam" id="PF00892"/>
    </source>
</evidence>
<gene>
    <name evidence="4" type="ORF">IAA66_09000</name>
</gene>
<dbReference type="GO" id="GO:0016020">
    <property type="term" value="C:membrane"/>
    <property type="evidence" value="ECO:0007669"/>
    <property type="project" value="InterPro"/>
</dbReference>
<dbReference type="Proteomes" id="UP000886819">
    <property type="component" value="Unassembled WGS sequence"/>
</dbReference>
<feature type="transmembrane region" description="Helical" evidence="2">
    <location>
        <begin position="184"/>
        <end position="206"/>
    </location>
</feature>
<evidence type="ECO:0000313" key="4">
    <source>
        <dbReference type="EMBL" id="HIQ63700.1"/>
    </source>
</evidence>
<name>A0A9D0YXI9_9FIRM</name>
<evidence type="ECO:0000313" key="5">
    <source>
        <dbReference type="Proteomes" id="UP000886819"/>
    </source>
</evidence>
<feature type="domain" description="EamA" evidence="3">
    <location>
        <begin position="8"/>
        <end position="143"/>
    </location>
</feature>
<feature type="transmembrane region" description="Helical" evidence="2">
    <location>
        <begin position="78"/>
        <end position="98"/>
    </location>
</feature>
<proteinExistence type="inferred from homology"/>
<feature type="transmembrane region" description="Helical" evidence="2">
    <location>
        <begin position="130"/>
        <end position="148"/>
    </location>
</feature>
<reference evidence="4" key="2">
    <citation type="journal article" date="2021" name="PeerJ">
        <title>Extensive microbial diversity within the chicken gut microbiome revealed by metagenomics and culture.</title>
        <authorList>
            <person name="Gilroy R."/>
            <person name="Ravi A."/>
            <person name="Getino M."/>
            <person name="Pursley I."/>
            <person name="Horton D.L."/>
            <person name="Alikhan N.F."/>
            <person name="Baker D."/>
            <person name="Gharbi K."/>
            <person name="Hall N."/>
            <person name="Watson M."/>
            <person name="Adriaenssens E.M."/>
            <person name="Foster-Nyarko E."/>
            <person name="Jarju S."/>
            <person name="Secka A."/>
            <person name="Antonio M."/>
            <person name="Oren A."/>
            <person name="Chaudhuri R.R."/>
            <person name="La Ragione R."/>
            <person name="Hildebrand F."/>
            <person name="Pallen M.J."/>
        </authorList>
    </citation>
    <scope>NUCLEOTIDE SEQUENCE</scope>
    <source>
        <strain evidence="4">ChiHile30-977</strain>
    </source>
</reference>
<dbReference type="PANTHER" id="PTHR22911">
    <property type="entry name" value="ACYL-MALONYL CONDENSING ENZYME-RELATED"/>
    <property type="match status" value="1"/>
</dbReference>
<comment type="caution">
    <text evidence="4">The sequence shown here is derived from an EMBL/GenBank/DDBJ whole genome shotgun (WGS) entry which is preliminary data.</text>
</comment>
<accession>A0A9D0YXI9</accession>
<dbReference type="PANTHER" id="PTHR22911:SF76">
    <property type="entry name" value="EAMA DOMAIN-CONTAINING PROTEIN"/>
    <property type="match status" value="1"/>
</dbReference>
<dbReference type="EMBL" id="DVFI01000122">
    <property type="protein sequence ID" value="HIQ63700.1"/>
    <property type="molecule type" value="Genomic_DNA"/>
</dbReference>
<evidence type="ECO:0000256" key="2">
    <source>
        <dbReference type="SAM" id="Phobius"/>
    </source>
</evidence>
<dbReference type="InterPro" id="IPR037185">
    <property type="entry name" value="EmrE-like"/>
</dbReference>
<feature type="transmembrane region" description="Helical" evidence="2">
    <location>
        <begin position="39"/>
        <end position="57"/>
    </location>
</feature>
<feature type="transmembrane region" description="Helical" evidence="2">
    <location>
        <begin position="212"/>
        <end position="232"/>
    </location>
</feature>
<organism evidence="4 5">
    <name type="scientific">Candidatus Avichristensenella intestinipullorum</name>
    <dbReference type="NCBI Taxonomy" id="2840693"/>
    <lineage>
        <taxon>Bacteria</taxon>
        <taxon>Bacillati</taxon>
        <taxon>Bacillota</taxon>
        <taxon>Clostridia</taxon>
        <taxon>Candidatus Avichristensenella</taxon>
    </lineage>
</organism>
<dbReference type="Pfam" id="PF00892">
    <property type="entry name" value="EamA"/>
    <property type="match status" value="2"/>
</dbReference>
<keyword evidence="2" id="KW-0812">Transmembrane</keyword>
<sequence length="312" mass="32687">MGGEKRRLGALALAAGAAGIAFSAVLNKTILEEGLSPLWLNVFRLGFSCLFLLPFFLRDAGARKAFGTLTRREKGLTLLSGLMLAGHFASWAAALAWADSLIAASIWSTFSLLTVLGSALFLGEKTPVPALLGMVLAVCGVAICAADAQGARLLGVAMAALAAVTQAVYTLCGRAVRKKLDVLPYTMAVYSVALGALLLAALLSGLPDAVSLKGLGVSMLLALVCTLGGHSMQNYALRFYKAPTVSAVFLTEVFTGPALVFFILGEAPPMSSVLGGVVILLGVGWYMLYEWRVAHGLVPSRRKPQECAELPQ</sequence>
<feature type="transmembrane region" description="Helical" evidence="2">
    <location>
        <begin position="270"/>
        <end position="289"/>
    </location>
</feature>
<keyword evidence="2" id="KW-1133">Transmembrane helix</keyword>
<feature type="transmembrane region" description="Helical" evidence="2">
    <location>
        <begin position="154"/>
        <end position="172"/>
    </location>
</feature>
<dbReference type="SUPFAM" id="SSF103481">
    <property type="entry name" value="Multidrug resistance efflux transporter EmrE"/>
    <property type="match status" value="2"/>
</dbReference>
<comment type="similarity">
    <text evidence="1">Belongs to the EamA transporter family.</text>
</comment>
<protein>
    <submittedName>
        <fullName evidence="4">DMT family transporter</fullName>
    </submittedName>
</protein>
<reference evidence="4" key="1">
    <citation type="submission" date="2020-10" db="EMBL/GenBank/DDBJ databases">
        <authorList>
            <person name="Gilroy R."/>
        </authorList>
    </citation>
    <scope>NUCLEOTIDE SEQUENCE</scope>
    <source>
        <strain evidence="4">ChiHile30-977</strain>
    </source>
</reference>
<feature type="domain" description="EamA" evidence="3">
    <location>
        <begin position="154"/>
        <end position="284"/>
    </location>
</feature>